<proteinExistence type="predicted"/>
<evidence type="ECO:0000313" key="1">
    <source>
        <dbReference type="EMBL" id="KAG6002855.1"/>
    </source>
</evidence>
<keyword evidence="2" id="KW-1185">Reference proteome</keyword>
<gene>
    <name evidence="1" type="ORF">E4U43_001032</name>
</gene>
<evidence type="ECO:0000313" key="2">
    <source>
        <dbReference type="Proteomes" id="UP000748025"/>
    </source>
</evidence>
<dbReference type="Proteomes" id="UP000748025">
    <property type="component" value="Unassembled WGS sequence"/>
</dbReference>
<name>A0A9P7N8J7_9HYPO</name>
<dbReference type="EMBL" id="SRPW01001318">
    <property type="protein sequence ID" value="KAG6002855.1"/>
    <property type="molecule type" value="Genomic_DNA"/>
</dbReference>
<dbReference type="AlphaFoldDB" id="A0A9P7N8J7"/>
<protein>
    <submittedName>
        <fullName evidence="1">Uncharacterized protein</fullName>
    </submittedName>
</protein>
<comment type="caution">
    <text evidence="1">The sequence shown here is derived from an EMBL/GenBank/DDBJ whole genome shotgun (WGS) entry which is preliminary data.</text>
</comment>
<accession>A0A9P7N8J7</accession>
<sequence>MTARGQEPYLVMTHGRVAAKDEGQLQESAALFQKSCAGKEYEALLPGGRAAQMWRRRNEH</sequence>
<organism evidence="1 2">
    <name type="scientific">Claviceps pusilla</name>
    <dbReference type="NCBI Taxonomy" id="123648"/>
    <lineage>
        <taxon>Eukaryota</taxon>
        <taxon>Fungi</taxon>
        <taxon>Dikarya</taxon>
        <taxon>Ascomycota</taxon>
        <taxon>Pezizomycotina</taxon>
        <taxon>Sordariomycetes</taxon>
        <taxon>Hypocreomycetidae</taxon>
        <taxon>Hypocreales</taxon>
        <taxon>Clavicipitaceae</taxon>
        <taxon>Claviceps</taxon>
    </lineage>
</organism>
<reference evidence="1" key="1">
    <citation type="journal article" date="2020" name="bioRxiv">
        <title>Whole genome comparisons of ergot fungi reveals the divergence and evolution of species within the genus Claviceps are the result of varying mechanisms driving genome evolution and host range expansion.</title>
        <authorList>
            <person name="Wyka S.A."/>
            <person name="Mondo S.J."/>
            <person name="Liu M."/>
            <person name="Dettman J."/>
            <person name="Nalam V."/>
            <person name="Broders K.D."/>
        </authorList>
    </citation>
    <scope>NUCLEOTIDE SEQUENCE</scope>
    <source>
        <strain evidence="1">CCC 602</strain>
    </source>
</reference>